<feature type="signal peptide" evidence="1">
    <location>
        <begin position="1"/>
        <end position="31"/>
    </location>
</feature>
<protein>
    <submittedName>
        <fullName evidence="2">Uncharacterized protein</fullName>
    </submittedName>
</protein>
<reference evidence="2 3" key="1">
    <citation type="submission" date="2018-10" db="EMBL/GenBank/DDBJ databases">
        <title>Isolation from cow dung.</title>
        <authorList>
            <person name="Ling L."/>
        </authorList>
    </citation>
    <scope>NUCLEOTIDE SEQUENCE [LARGE SCALE GENOMIC DNA]</scope>
    <source>
        <strain evidence="2 3">NEAU-LL90</strain>
    </source>
</reference>
<dbReference type="RefSeq" id="WP_122190966.1">
    <property type="nucleotide sequence ID" value="NZ_RFFH01000016.1"/>
</dbReference>
<accession>A0A3M2KZY6</accession>
<sequence>MKRKTLRHAGRVAGRSSVLLTALATTTVALAGPAAAAPGRLVVDNHAYQRSGPGCVTVHVFPHRLHIANDTALRARIYLLPGCNGGMTTSVAAGRDAAPFGASILLG</sequence>
<evidence type="ECO:0000256" key="1">
    <source>
        <dbReference type="SAM" id="SignalP"/>
    </source>
</evidence>
<feature type="chain" id="PRO_5039269302" evidence="1">
    <location>
        <begin position="32"/>
        <end position="107"/>
    </location>
</feature>
<evidence type="ECO:0000313" key="2">
    <source>
        <dbReference type="EMBL" id="RMI29095.1"/>
    </source>
</evidence>
<dbReference type="AlphaFoldDB" id="A0A3M2KZY6"/>
<dbReference type="Proteomes" id="UP000279275">
    <property type="component" value="Unassembled WGS sequence"/>
</dbReference>
<comment type="caution">
    <text evidence="2">The sequence shown here is derived from an EMBL/GenBank/DDBJ whole genome shotgun (WGS) entry which is preliminary data.</text>
</comment>
<proteinExistence type="predicted"/>
<name>A0A3M2KZY6_9NOCA</name>
<dbReference type="EMBL" id="RFFH01000016">
    <property type="protein sequence ID" value="RMI29095.1"/>
    <property type="molecule type" value="Genomic_DNA"/>
</dbReference>
<organism evidence="2 3">
    <name type="scientific">Nocardia stercoris</name>
    <dbReference type="NCBI Taxonomy" id="2483361"/>
    <lineage>
        <taxon>Bacteria</taxon>
        <taxon>Bacillati</taxon>
        <taxon>Actinomycetota</taxon>
        <taxon>Actinomycetes</taxon>
        <taxon>Mycobacteriales</taxon>
        <taxon>Nocardiaceae</taxon>
        <taxon>Nocardia</taxon>
    </lineage>
</organism>
<evidence type="ECO:0000313" key="3">
    <source>
        <dbReference type="Proteomes" id="UP000279275"/>
    </source>
</evidence>
<gene>
    <name evidence="2" type="ORF">EBN03_27035</name>
</gene>
<keyword evidence="1" id="KW-0732">Signal</keyword>
<dbReference type="OrthoDB" id="4560609at2"/>
<keyword evidence="3" id="KW-1185">Reference proteome</keyword>